<protein>
    <recommendedName>
        <fullName evidence="2">diguanylate cyclase</fullName>
        <ecNumber evidence="2">2.7.7.65</ecNumber>
    </recommendedName>
</protein>
<dbReference type="Pfam" id="PF00990">
    <property type="entry name" value="GGDEF"/>
    <property type="match status" value="1"/>
</dbReference>
<reference evidence="6 7" key="1">
    <citation type="submission" date="2018-05" db="EMBL/GenBank/DDBJ databases">
        <title>Leucothrix arctica sp. nov., isolated from Arctic seawater.</title>
        <authorList>
            <person name="Choi A."/>
            <person name="Baek K."/>
        </authorList>
    </citation>
    <scope>NUCLEOTIDE SEQUENCE [LARGE SCALE GENOMIC DNA]</scope>
    <source>
        <strain evidence="6 7">JCM 18388</strain>
    </source>
</reference>
<dbReference type="GO" id="GO:0052621">
    <property type="term" value="F:diguanylate cyclase activity"/>
    <property type="evidence" value="ECO:0007669"/>
    <property type="project" value="UniProtKB-EC"/>
</dbReference>
<feature type="transmembrane region" description="Helical" evidence="4">
    <location>
        <begin position="115"/>
        <end position="136"/>
    </location>
</feature>
<evidence type="ECO:0000313" key="7">
    <source>
        <dbReference type="Proteomes" id="UP000245539"/>
    </source>
</evidence>
<dbReference type="OrthoDB" id="5621267at2"/>
<evidence type="ECO:0000256" key="2">
    <source>
        <dbReference type="ARBA" id="ARBA00012528"/>
    </source>
</evidence>
<evidence type="ECO:0000256" key="3">
    <source>
        <dbReference type="ARBA" id="ARBA00034247"/>
    </source>
</evidence>
<comment type="caution">
    <text evidence="6">The sequence shown here is derived from an EMBL/GenBank/DDBJ whole genome shotgun (WGS) entry which is preliminary data.</text>
</comment>
<evidence type="ECO:0000256" key="4">
    <source>
        <dbReference type="SAM" id="Phobius"/>
    </source>
</evidence>
<dbReference type="GO" id="GO:1902201">
    <property type="term" value="P:negative regulation of bacterial-type flagellum-dependent cell motility"/>
    <property type="evidence" value="ECO:0007669"/>
    <property type="project" value="TreeGrafter"/>
</dbReference>
<comment type="catalytic activity">
    <reaction evidence="3">
        <text>2 GTP = 3',3'-c-di-GMP + 2 diphosphate</text>
        <dbReference type="Rhea" id="RHEA:24898"/>
        <dbReference type="ChEBI" id="CHEBI:33019"/>
        <dbReference type="ChEBI" id="CHEBI:37565"/>
        <dbReference type="ChEBI" id="CHEBI:58805"/>
        <dbReference type="EC" id="2.7.7.65"/>
    </reaction>
</comment>
<dbReference type="InterPro" id="IPR043128">
    <property type="entry name" value="Rev_trsase/Diguanyl_cyclase"/>
</dbReference>
<feature type="domain" description="GGDEF" evidence="5">
    <location>
        <begin position="237"/>
        <end position="384"/>
    </location>
</feature>
<dbReference type="InterPro" id="IPR029787">
    <property type="entry name" value="Nucleotide_cyclase"/>
</dbReference>
<feature type="transmembrane region" description="Helical" evidence="4">
    <location>
        <begin position="12"/>
        <end position="35"/>
    </location>
</feature>
<organism evidence="6 7">
    <name type="scientific">Leucothrix pacifica</name>
    <dbReference type="NCBI Taxonomy" id="1247513"/>
    <lineage>
        <taxon>Bacteria</taxon>
        <taxon>Pseudomonadati</taxon>
        <taxon>Pseudomonadota</taxon>
        <taxon>Gammaproteobacteria</taxon>
        <taxon>Thiotrichales</taxon>
        <taxon>Thiotrichaceae</taxon>
        <taxon>Leucothrix</taxon>
    </lineage>
</organism>
<evidence type="ECO:0000313" key="6">
    <source>
        <dbReference type="EMBL" id="PWQ99851.1"/>
    </source>
</evidence>
<dbReference type="SUPFAM" id="SSF55073">
    <property type="entry name" value="Nucleotide cyclase"/>
    <property type="match status" value="1"/>
</dbReference>
<dbReference type="Gene3D" id="3.30.70.270">
    <property type="match status" value="1"/>
</dbReference>
<dbReference type="AlphaFoldDB" id="A0A317CNX7"/>
<dbReference type="FunFam" id="3.30.70.270:FF:000001">
    <property type="entry name" value="Diguanylate cyclase domain protein"/>
    <property type="match status" value="1"/>
</dbReference>
<evidence type="ECO:0000256" key="1">
    <source>
        <dbReference type="ARBA" id="ARBA00001946"/>
    </source>
</evidence>
<keyword evidence="4" id="KW-0812">Transmembrane</keyword>
<dbReference type="CDD" id="cd01949">
    <property type="entry name" value="GGDEF"/>
    <property type="match status" value="1"/>
</dbReference>
<dbReference type="PROSITE" id="PS50887">
    <property type="entry name" value="GGDEF"/>
    <property type="match status" value="1"/>
</dbReference>
<dbReference type="SMART" id="SM00267">
    <property type="entry name" value="GGDEF"/>
    <property type="match status" value="1"/>
</dbReference>
<dbReference type="PANTHER" id="PTHR45138:SF9">
    <property type="entry name" value="DIGUANYLATE CYCLASE DGCM-RELATED"/>
    <property type="match status" value="1"/>
</dbReference>
<feature type="transmembrane region" description="Helical" evidence="4">
    <location>
        <begin position="91"/>
        <end position="109"/>
    </location>
</feature>
<dbReference type="PANTHER" id="PTHR45138">
    <property type="entry name" value="REGULATORY COMPONENTS OF SENSORY TRANSDUCTION SYSTEM"/>
    <property type="match status" value="1"/>
</dbReference>
<keyword evidence="4" id="KW-1133">Transmembrane helix</keyword>
<accession>A0A317CNX7</accession>
<name>A0A317CNX7_9GAMM</name>
<gene>
    <name evidence="6" type="ORF">DKW60_05090</name>
</gene>
<dbReference type="NCBIfam" id="TIGR00254">
    <property type="entry name" value="GGDEF"/>
    <property type="match status" value="1"/>
</dbReference>
<keyword evidence="7" id="KW-1185">Reference proteome</keyword>
<dbReference type="GO" id="GO:0005886">
    <property type="term" value="C:plasma membrane"/>
    <property type="evidence" value="ECO:0007669"/>
    <property type="project" value="TreeGrafter"/>
</dbReference>
<keyword evidence="4" id="KW-0472">Membrane</keyword>
<dbReference type="EC" id="2.7.7.65" evidence="2"/>
<comment type="cofactor">
    <cofactor evidence="1">
        <name>Mg(2+)</name>
        <dbReference type="ChEBI" id="CHEBI:18420"/>
    </cofactor>
</comment>
<dbReference type="EMBL" id="QGKM01000008">
    <property type="protein sequence ID" value="PWQ99851.1"/>
    <property type="molecule type" value="Genomic_DNA"/>
</dbReference>
<feature type="transmembrane region" description="Helical" evidence="4">
    <location>
        <begin position="168"/>
        <end position="189"/>
    </location>
</feature>
<dbReference type="Proteomes" id="UP000245539">
    <property type="component" value="Unassembled WGS sequence"/>
</dbReference>
<dbReference type="InterPro" id="IPR050469">
    <property type="entry name" value="Diguanylate_Cyclase"/>
</dbReference>
<feature type="transmembrane region" description="Helical" evidence="4">
    <location>
        <begin position="47"/>
        <end position="66"/>
    </location>
</feature>
<proteinExistence type="predicted"/>
<evidence type="ECO:0000259" key="5">
    <source>
        <dbReference type="PROSITE" id="PS50887"/>
    </source>
</evidence>
<sequence length="404" mass="45666">MTEIKQEQVTTLYRKTTLGFWGNLVLAAILTLFLFRHHRSEFNDQSFNYYIIIWLALLVAVCFYRLNLTRQFNPSHYHDPNSIVLWANKHILLTTIINTIWGAAGFILLPENFSHQVLLAAILFSVLLISIPVLSISRFAYSIQLFAVLTPILVSLTVKPAYTSSGDGFLLPMGILIFAGTLFSVSEYIHRMLMDLRDSQSSLKKQANTDTLTQIANRRAFDQTFKNEWRRTTRDELPISLLLIDIDNFSLYNETQGQRAGDNCLKSIASCMEVVTRRPADLAARYSGEEFAVLLPNTTMENATMLGEKLRAKVEQLQIPHPSSEHKVVTVSVGVSCCAPKTEEEKAEAEEDDVMFPAMLMNAADNAMFLAKKQGRNRVAEQKCGEQRLALVLQKYAEKEASRT</sequence>
<dbReference type="InterPro" id="IPR000160">
    <property type="entry name" value="GGDEF_dom"/>
</dbReference>
<feature type="transmembrane region" description="Helical" evidence="4">
    <location>
        <begin position="143"/>
        <end position="162"/>
    </location>
</feature>
<dbReference type="GO" id="GO:0043709">
    <property type="term" value="P:cell adhesion involved in single-species biofilm formation"/>
    <property type="evidence" value="ECO:0007669"/>
    <property type="project" value="TreeGrafter"/>
</dbReference>